<dbReference type="AlphaFoldDB" id="A0AAU9IZK2"/>
<dbReference type="InterPro" id="IPR013078">
    <property type="entry name" value="His_Pase_superF_clade-1"/>
</dbReference>
<evidence type="ECO:0000313" key="2">
    <source>
        <dbReference type="Proteomes" id="UP001162131"/>
    </source>
</evidence>
<dbReference type="InterPro" id="IPR029033">
    <property type="entry name" value="His_PPase_superfam"/>
</dbReference>
<gene>
    <name evidence="1" type="ORF">BSTOLATCC_MIC25241</name>
</gene>
<dbReference type="EMBL" id="CAJZBQ010000024">
    <property type="protein sequence ID" value="CAG9320000.1"/>
    <property type="molecule type" value="Genomic_DNA"/>
</dbReference>
<proteinExistence type="predicted"/>
<organism evidence="1 2">
    <name type="scientific">Blepharisma stoltei</name>
    <dbReference type="NCBI Taxonomy" id="1481888"/>
    <lineage>
        <taxon>Eukaryota</taxon>
        <taxon>Sar</taxon>
        <taxon>Alveolata</taxon>
        <taxon>Ciliophora</taxon>
        <taxon>Postciliodesmatophora</taxon>
        <taxon>Heterotrichea</taxon>
        <taxon>Heterotrichida</taxon>
        <taxon>Blepharismidae</taxon>
        <taxon>Blepharisma</taxon>
    </lineage>
</organism>
<dbReference type="Pfam" id="PF00300">
    <property type="entry name" value="His_Phos_1"/>
    <property type="match status" value="1"/>
</dbReference>
<accession>A0AAU9IZK2</accession>
<dbReference type="CDD" id="cd07067">
    <property type="entry name" value="HP_PGM_like"/>
    <property type="match status" value="1"/>
</dbReference>
<dbReference type="PANTHER" id="PTHR48100:SF61">
    <property type="entry name" value="PHOSPHOGLYCERATE MUTASE"/>
    <property type="match status" value="1"/>
</dbReference>
<protein>
    <recommendedName>
        <fullName evidence="3">Phosphoglycerate mutase</fullName>
    </recommendedName>
</protein>
<reference evidence="1" key="1">
    <citation type="submission" date="2021-09" db="EMBL/GenBank/DDBJ databases">
        <authorList>
            <consortium name="AG Swart"/>
            <person name="Singh M."/>
            <person name="Singh A."/>
            <person name="Seah K."/>
            <person name="Emmerich C."/>
        </authorList>
    </citation>
    <scope>NUCLEOTIDE SEQUENCE</scope>
    <source>
        <strain evidence="1">ATCC30299</strain>
    </source>
</reference>
<dbReference type="Proteomes" id="UP001162131">
    <property type="component" value="Unassembled WGS sequence"/>
</dbReference>
<comment type="caution">
    <text evidence="1">The sequence shown here is derived from an EMBL/GenBank/DDBJ whole genome shotgun (WGS) entry which is preliminary data.</text>
</comment>
<dbReference type="GO" id="GO:0016791">
    <property type="term" value="F:phosphatase activity"/>
    <property type="evidence" value="ECO:0007669"/>
    <property type="project" value="TreeGrafter"/>
</dbReference>
<dbReference type="Gene3D" id="3.40.50.1240">
    <property type="entry name" value="Phosphoglycerate mutase-like"/>
    <property type="match status" value="1"/>
</dbReference>
<dbReference type="SMART" id="SM00855">
    <property type="entry name" value="PGAM"/>
    <property type="match status" value="1"/>
</dbReference>
<dbReference type="InterPro" id="IPR050275">
    <property type="entry name" value="PGM_Phosphatase"/>
</dbReference>
<evidence type="ECO:0000313" key="1">
    <source>
        <dbReference type="EMBL" id="CAG9320000.1"/>
    </source>
</evidence>
<evidence type="ECO:0008006" key="3">
    <source>
        <dbReference type="Google" id="ProtNLM"/>
    </source>
</evidence>
<dbReference type="PANTHER" id="PTHR48100">
    <property type="entry name" value="BROAD-SPECIFICITY PHOSPHATASE YOR283W-RELATED"/>
    <property type="match status" value="1"/>
</dbReference>
<name>A0AAU9IZK2_9CILI</name>
<keyword evidence="2" id="KW-1185">Reference proteome</keyword>
<dbReference type="SUPFAM" id="SSF53254">
    <property type="entry name" value="Phosphoglycerate mutase-like"/>
    <property type="match status" value="1"/>
</dbReference>
<dbReference type="GO" id="GO:0005737">
    <property type="term" value="C:cytoplasm"/>
    <property type="evidence" value="ECO:0007669"/>
    <property type="project" value="TreeGrafter"/>
</dbReference>
<sequence length="240" mass="28273">MERKHLYCIRHAQSTYNQAALEYENQNKKSQMHELKWNIEYMDAELSSYGEDQALNAIPGVHALRVQTVFVSPFRRALRTAQILFENHPDHPNIIVHPLLAEKLKNVPDVSVWQGSPYPQFPNFDWSLMPNHYFLFDLVINAHTAKLKTLPIDDIPRKLLEEMVSMIPEKIESAEDMYKRAQESKEVWKKSTLNGNVALVSHSNFFKFFTMKHNENGSTFRWLNNCEIYEYEEVEWNNDL</sequence>